<evidence type="ECO:0000313" key="1">
    <source>
        <dbReference type="EMBL" id="GIY44555.1"/>
    </source>
</evidence>
<accession>A0AAV4TIH0</accession>
<protein>
    <submittedName>
        <fullName evidence="1">Uncharacterized protein</fullName>
    </submittedName>
</protein>
<reference evidence="1 2" key="1">
    <citation type="submission" date="2021-06" db="EMBL/GenBank/DDBJ databases">
        <title>Caerostris extrusa draft genome.</title>
        <authorList>
            <person name="Kono N."/>
            <person name="Arakawa K."/>
        </authorList>
    </citation>
    <scope>NUCLEOTIDE SEQUENCE [LARGE SCALE GENOMIC DNA]</scope>
</reference>
<dbReference type="AlphaFoldDB" id="A0AAV4TIH0"/>
<name>A0AAV4TIH0_CAEEX</name>
<dbReference type="EMBL" id="BPLR01011161">
    <property type="protein sequence ID" value="GIY44555.1"/>
    <property type="molecule type" value="Genomic_DNA"/>
</dbReference>
<proteinExistence type="predicted"/>
<organism evidence="1 2">
    <name type="scientific">Caerostris extrusa</name>
    <name type="common">Bark spider</name>
    <name type="synonym">Caerostris bankana</name>
    <dbReference type="NCBI Taxonomy" id="172846"/>
    <lineage>
        <taxon>Eukaryota</taxon>
        <taxon>Metazoa</taxon>
        <taxon>Ecdysozoa</taxon>
        <taxon>Arthropoda</taxon>
        <taxon>Chelicerata</taxon>
        <taxon>Arachnida</taxon>
        <taxon>Araneae</taxon>
        <taxon>Araneomorphae</taxon>
        <taxon>Entelegynae</taxon>
        <taxon>Araneoidea</taxon>
        <taxon>Araneidae</taxon>
        <taxon>Caerostris</taxon>
    </lineage>
</organism>
<sequence>MYAITVKDSNPQGLYCSRCFTEISDFARMQLLSEIRINLCALLLPFLDKFPDFTRMQLLSEIRIHLELYCSRCFKFLRDSAMQLLSEIRIHLRRLECSRCFPDMTRYCKYAITI</sequence>
<evidence type="ECO:0000313" key="2">
    <source>
        <dbReference type="Proteomes" id="UP001054945"/>
    </source>
</evidence>
<dbReference type="Proteomes" id="UP001054945">
    <property type="component" value="Unassembled WGS sequence"/>
</dbReference>
<gene>
    <name evidence="1" type="ORF">CEXT_403311</name>
</gene>
<keyword evidence="2" id="KW-1185">Reference proteome</keyword>
<comment type="caution">
    <text evidence="1">The sequence shown here is derived from an EMBL/GenBank/DDBJ whole genome shotgun (WGS) entry which is preliminary data.</text>
</comment>